<evidence type="ECO:0000256" key="2">
    <source>
        <dbReference type="ARBA" id="ARBA00022821"/>
    </source>
</evidence>
<dbReference type="Gene3D" id="3.80.10.10">
    <property type="entry name" value="Ribonuclease Inhibitor"/>
    <property type="match status" value="2"/>
</dbReference>
<feature type="domain" description="NB-ARC" evidence="4">
    <location>
        <begin position="646"/>
        <end position="720"/>
    </location>
</feature>
<dbReference type="GO" id="GO:0043531">
    <property type="term" value="F:ADP binding"/>
    <property type="evidence" value="ECO:0007669"/>
    <property type="project" value="InterPro"/>
</dbReference>
<dbReference type="EMBL" id="CABIKO010000046">
    <property type="protein sequence ID" value="VVA20752.1"/>
    <property type="molecule type" value="Genomic_DNA"/>
</dbReference>
<dbReference type="InterPro" id="IPR032675">
    <property type="entry name" value="LRR_dom_sf"/>
</dbReference>
<gene>
    <name evidence="7" type="ORF">ALMOND_2B032318</name>
</gene>
<dbReference type="InterPro" id="IPR055414">
    <property type="entry name" value="LRR_R13L4/SHOC2-like"/>
</dbReference>
<sequence length="1278" mass="148177">MEFNYAETTGAQSFISTTDDAERPAAPTAQPFRFTYWESTEPPALTIIINDNGLLGLLQVVVSIAEAGSPIKRFAFYDSFLKHVRFLVMFAVFLLGRYVSHIPLYLVFFCISIISLLFLYIYIHYVPFLILEDDIMWIRRELRLLNAILDDAAKVAGLRDQIDTRTIEILDRRIYRDEDTYSGEATIQGLKDVEAKWVAKTRSVVKRANALVAAFEKQRRRDSPMIHRICFGTISEKVKQVEWLITETKQLKEEINERIKMKVDRGINICESLEGSISKMRSLVDRPSPIYESSRQQKWVESERRVEASARLTFSIAQKINNLMTQEPDEQTHSIYLRLMLLYPFLKDIEEFCFESEIEEAWVEEMEEVIKQAQPAIESFLLQRPEHQFKWLSIIDNWKARRKLKEDIRCIDSPFTELLERKERYGLRFMRRGSSKFVNESRDGIISPVPRMIHSYLRAKPDISREVHGKLGLLCTHLHDMNKLVDDAEMIERRYISRMAWLELEQVSNIVKRAENSVQTFMKSSKNVRIKQIQFRTNAETMLWREIGQMENTVNLVTRTIKACNIKFTKESNSVVGLEEDVHELVSRLTTNNEHHRFISIFGIEGIGKTTLAKEIYNHADVATHFPQRVWISLPGESIESWVQKVRDNERYLIILDNISTKEELEAAREVESQVASPSGSRILLTIRDRNLVPEISSPPHHLPLRTKEESWKLLNQMVHFRPKEEVKAKEILGKCGGFPLAIVRLGYLIYWNAVNDVEELERMIKQKEKPMLETYPTTIESIKGSLPESDLHMFKCLSYLKLFPMEIEIPARRLIALWIAEGLVKVEKKTESPESEDVANVYPESEDVANEYLTELINRDMIQVVKRKLNGTVKTCCLPYSLRELELYKSSGWIVNFKRNNPSTTSIPGKSSRNDYRGLPSILTFDTREEEVGNFLRKSIADGCFRRLQVLDLERLFRPKLPDKLVKLRQLRYLGLRWTCLGSIPSSIGKLVKLQTLDMKHTSVRTLPRSIWKLQELRNLYLNQNCRSRLEHHQGVNSLQNLRTLWGLFVDKDSPLKDGLDKVTNLRKLGLAFQLGQEEQKALANWIKKLKYLKSLRIRSIGKTGEPCDLMCMPLKDLNHLSSLNLFGKLTSSTIAECEFLRNLTDLTLSASSLKDDPMHKLGRLPNLKLLCFYSDSYIGEKMHCLADGFPQLLVLRLWNLVNLVVWDVEEKAMQKLRELEIRSCKNLEILTGLEHLKTLLELKLTDMPQALAEKFAKNKRQLWDDVLHSPTIIAAN</sequence>
<dbReference type="PANTHER" id="PTHR23155">
    <property type="entry name" value="DISEASE RESISTANCE PROTEIN RP"/>
    <property type="match status" value="1"/>
</dbReference>
<dbReference type="Proteomes" id="UP000327085">
    <property type="component" value="Chromosome 3"/>
</dbReference>
<reference evidence="8" key="1">
    <citation type="journal article" date="2020" name="Plant J.">
        <title>Transposons played a major role in the diversification between the closely related almond and peach genomes: results from the almond genome sequence.</title>
        <authorList>
            <person name="Alioto T."/>
            <person name="Alexiou K.G."/>
            <person name="Bardil A."/>
            <person name="Barteri F."/>
            <person name="Castanera R."/>
            <person name="Cruz F."/>
            <person name="Dhingra A."/>
            <person name="Duval H."/>
            <person name="Fernandez I Marti A."/>
            <person name="Frias L."/>
            <person name="Galan B."/>
            <person name="Garcia J.L."/>
            <person name="Howad W."/>
            <person name="Gomez-Garrido J."/>
            <person name="Gut M."/>
            <person name="Julca I."/>
            <person name="Morata J."/>
            <person name="Puigdomenech P."/>
            <person name="Ribeca P."/>
            <person name="Rubio Cabetas M.J."/>
            <person name="Vlasova A."/>
            <person name="Wirthensohn M."/>
            <person name="Garcia-Mas J."/>
            <person name="Gabaldon T."/>
            <person name="Casacuberta J.M."/>
            <person name="Arus P."/>
        </authorList>
    </citation>
    <scope>NUCLEOTIDE SEQUENCE [LARGE SCALE GENOMIC DNA]</scope>
    <source>
        <strain evidence="8">cv. Texas</strain>
    </source>
</reference>
<evidence type="ECO:0000256" key="1">
    <source>
        <dbReference type="ARBA" id="ARBA00022737"/>
    </source>
</evidence>
<dbReference type="Gene3D" id="3.40.50.300">
    <property type="entry name" value="P-loop containing nucleotide triphosphate hydrolases"/>
    <property type="match status" value="1"/>
</dbReference>
<dbReference type="Pfam" id="PF23598">
    <property type="entry name" value="LRR_14"/>
    <property type="match status" value="1"/>
</dbReference>
<feature type="domain" description="NB-ARC" evidence="4">
    <location>
        <begin position="579"/>
        <end position="643"/>
    </location>
</feature>
<dbReference type="InterPro" id="IPR044974">
    <property type="entry name" value="Disease_R_plants"/>
</dbReference>
<dbReference type="InterPro" id="IPR002182">
    <property type="entry name" value="NB-ARC"/>
</dbReference>
<keyword evidence="3" id="KW-0812">Transmembrane</keyword>
<dbReference type="Gene3D" id="1.10.10.10">
    <property type="entry name" value="Winged helix-like DNA-binding domain superfamily/Winged helix DNA-binding domain"/>
    <property type="match status" value="1"/>
</dbReference>
<dbReference type="OMA" id="IMWIRRE"/>
<evidence type="ECO:0000259" key="4">
    <source>
        <dbReference type="Pfam" id="PF00931"/>
    </source>
</evidence>
<accession>A0A5E4EZA8</accession>
<dbReference type="PANTHER" id="PTHR23155:SF955">
    <property type="entry name" value="AAA+ ATPASE DOMAIN-CONTAINING PROTEIN"/>
    <property type="match status" value="1"/>
</dbReference>
<evidence type="ECO:0000313" key="7">
    <source>
        <dbReference type="EMBL" id="VVA20752.1"/>
    </source>
</evidence>
<feature type="domain" description="Disease resistance protein winged helix" evidence="5">
    <location>
        <begin position="803"/>
        <end position="879"/>
    </location>
</feature>
<dbReference type="SUPFAM" id="SSF52540">
    <property type="entry name" value="P-loop containing nucleoside triphosphate hydrolases"/>
    <property type="match status" value="1"/>
</dbReference>
<dbReference type="PRINTS" id="PR00364">
    <property type="entry name" value="DISEASERSIST"/>
</dbReference>
<dbReference type="InterPro" id="IPR058922">
    <property type="entry name" value="WHD_DRP"/>
</dbReference>
<proteinExistence type="predicted"/>
<keyword evidence="3" id="KW-0472">Membrane</keyword>
<evidence type="ECO:0000313" key="8">
    <source>
        <dbReference type="Proteomes" id="UP000327085"/>
    </source>
</evidence>
<keyword evidence="3" id="KW-1133">Transmembrane helix</keyword>
<evidence type="ECO:0000256" key="3">
    <source>
        <dbReference type="SAM" id="Phobius"/>
    </source>
</evidence>
<evidence type="ECO:0000259" key="6">
    <source>
        <dbReference type="Pfam" id="PF23598"/>
    </source>
</evidence>
<dbReference type="AlphaFoldDB" id="A0A5E4EZA8"/>
<dbReference type="Gene3D" id="1.10.8.430">
    <property type="entry name" value="Helical domain of apoptotic protease-activating factors"/>
    <property type="match status" value="1"/>
</dbReference>
<feature type="domain" description="Disease resistance R13L4/SHOC-2-like LRR" evidence="6">
    <location>
        <begin position="945"/>
        <end position="1246"/>
    </location>
</feature>
<evidence type="ECO:0000259" key="5">
    <source>
        <dbReference type="Pfam" id="PF23559"/>
    </source>
</evidence>
<organism evidence="7 8">
    <name type="scientific">Prunus dulcis</name>
    <name type="common">Almond</name>
    <name type="synonym">Amygdalus dulcis</name>
    <dbReference type="NCBI Taxonomy" id="3755"/>
    <lineage>
        <taxon>Eukaryota</taxon>
        <taxon>Viridiplantae</taxon>
        <taxon>Streptophyta</taxon>
        <taxon>Embryophyta</taxon>
        <taxon>Tracheophyta</taxon>
        <taxon>Spermatophyta</taxon>
        <taxon>Magnoliopsida</taxon>
        <taxon>eudicotyledons</taxon>
        <taxon>Gunneridae</taxon>
        <taxon>Pentapetalae</taxon>
        <taxon>rosids</taxon>
        <taxon>fabids</taxon>
        <taxon>Rosales</taxon>
        <taxon>Rosaceae</taxon>
        <taxon>Amygdaloideae</taxon>
        <taxon>Amygdaleae</taxon>
        <taxon>Prunus</taxon>
    </lineage>
</organism>
<keyword evidence="2" id="KW-0611">Plant defense</keyword>
<dbReference type="InParanoid" id="A0A5E4EZA8"/>
<dbReference type="Pfam" id="PF00931">
    <property type="entry name" value="NB-ARC"/>
    <property type="match status" value="2"/>
</dbReference>
<feature type="transmembrane region" description="Helical" evidence="3">
    <location>
        <begin position="105"/>
        <end position="131"/>
    </location>
</feature>
<protein>
    <submittedName>
        <fullName evidence="7">PREDICTED: disease</fullName>
    </submittedName>
</protein>
<dbReference type="InterPro" id="IPR042197">
    <property type="entry name" value="Apaf_helical"/>
</dbReference>
<name>A0A5E4EZA8_PRUDU</name>
<dbReference type="SUPFAM" id="SSF52058">
    <property type="entry name" value="L domain-like"/>
    <property type="match status" value="1"/>
</dbReference>
<dbReference type="InterPro" id="IPR036388">
    <property type="entry name" value="WH-like_DNA-bd_sf"/>
</dbReference>
<dbReference type="InterPro" id="IPR027417">
    <property type="entry name" value="P-loop_NTPase"/>
</dbReference>
<dbReference type="GO" id="GO:0098542">
    <property type="term" value="P:defense response to other organism"/>
    <property type="evidence" value="ECO:0007669"/>
    <property type="project" value="TreeGrafter"/>
</dbReference>
<dbReference type="Pfam" id="PF23559">
    <property type="entry name" value="WHD_DRP"/>
    <property type="match status" value="1"/>
</dbReference>
<dbReference type="Gramene" id="VVA20752">
    <property type="protein sequence ID" value="VVA20752"/>
    <property type="gene ID" value="Prudul26B032318"/>
</dbReference>
<keyword evidence="1" id="KW-0677">Repeat</keyword>